<dbReference type="EMBL" id="QKWP01000453">
    <property type="protein sequence ID" value="RIB19803.1"/>
    <property type="molecule type" value="Genomic_DNA"/>
</dbReference>
<evidence type="ECO:0000313" key="2">
    <source>
        <dbReference type="Proteomes" id="UP000266673"/>
    </source>
</evidence>
<accession>A0A397VIV2</accession>
<comment type="caution">
    <text evidence="1">The sequence shown here is derived from an EMBL/GenBank/DDBJ whole genome shotgun (WGS) entry which is preliminary data.</text>
</comment>
<proteinExistence type="predicted"/>
<dbReference type="AlphaFoldDB" id="A0A397VIV2"/>
<name>A0A397VIV2_9GLOM</name>
<evidence type="ECO:0000313" key="1">
    <source>
        <dbReference type="EMBL" id="RIB19803.1"/>
    </source>
</evidence>
<dbReference type="Proteomes" id="UP000266673">
    <property type="component" value="Unassembled WGS sequence"/>
</dbReference>
<organism evidence="1 2">
    <name type="scientific">Gigaspora rosea</name>
    <dbReference type="NCBI Taxonomy" id="44941"/>
    <lineage>
        <taxon>Eukaryota</taxon>
        <taxon>Fungi</taxon>
        <taxon>Fungi incertae sedis</taxon>
        <taxon>Mucoromycota</taxon>
        <taxon>Glomeromycotina</taxon>
        <taxon>Glomeromycetes</taxon>
        <taxon>Diversisporales</taxon>
        <taxon>Gigasporaceae</taxon>
        <taxon>Gigaspora</taxon>
    </lineage>
</organism>
<protein>
    <submittedName>
        <fullName evidence="1">Uncharacterized protein</fullName>
    </submittedName>
</protein>
<reference evidence="1 2" key="1">
    <citation type="submission" date="2018-06" db="EMBL/GenBank/DDBJ databases">
        <title>Comparative genomics reveals the genomic features of Rhizophagus irregularis, R. cerebriforme, R. diaphanum and Gigaspora rosea, and their symbiotic lifestyle signature.</title>
        <authorList>
            <person name="Morin E."/>
            <person name="San Clemente H."/>
            <person name="Chen E.C.H."/>
            <person name="De La Providencia I."/>
            <person name="Hainaut M."/>
            <person name="Kuo A."/>
            <person name="Kohler A."/>
            <person name="Murat C."/>
            <person name="Tang N."/>
            <person name="Roy S."/>
            <person name="Loubradou J."/>
            <person name="Henrissat B."/>
            <person name="Grigoriev I.V."/>
            <person name="Corradi N."/>
            <person name="Roux C."/>
            <person name="Martin F.M."/>
        </authorList>
    </citation>
    <scope>NUCLEOTIDE SEQUENCE [LARGE SCALE GENOMIC DNA]</scope>
    <source>
        <strain evidence="1 2">DAOM 194757</strain>
    </source>
</reference>
<gene>
    <name evidence="1" type="ORF">C2G38_2180915</name>
</gene>
<sequence>MYVLPLILNLNESNDQDIEIEILNNQNIEPKVSNNQSLEPKMLNNQNVELEVLATYDSTDASANFIYRYISITNW</sequence>
<keyword evidence="2" id="KW-1185">Reference proteome</keyword>